<name>A0A7C5EQ88_9BACT</name>
<dbReference type="GO" id="GO:0005886">
    <property type="term" value="C:plasma membrane"/>
    <property type="evidence" value="ECO:0007669"/>
    <property type="project" value="TreeGrafter"/>
</dbReference>
<dbReference type="Gene3D" id="1.20.120.1220">
    <property type="match status" value="1"/>
</dbReference>
<feature type="transmembrane region" description="Helical" evidence="2">
    <location>
        <begin position="6"/>
        <end position="30"/>
    </location>
</feature>
<dbReference type="GO" id="GO:0004190">
    <property type="term" value="F:aspartic-type endopeptidase activity"/>
    <property type="evidence" value="ECO:0007669"/>
    <property type="project" value="InterPro"/>
</dbReference>
<evidence type="ECO:0000313" key="4">
    <source>
        <dbReference type="EMBL" id="HGZ12241.1"/>
    </source>
</evidence>
<comment type="caution">
    <text evidence="4">The sequence shown here is derived from an EMBL/GenBank/DDBJ whole genome shotgun (WGS) entry which is preliminary data.</text>
</comment>
<proteinExistence type="inferred from homology"/>
<feature type="transmembrane region" description="Helical" evidence="2">
    <location>
        <begin position="166"/>
        <end position="184"/>
    </location>
</feature>
<dbReference type="Pfam" id="PF01478">
    <property type="entry name" value="Peptidase_A24"/>
    <property type="match status" value="1"/>
</dbReference>
<evidence type="ECO:0000259" key="3">
    <source>
        <dbReference type="Pfam" id="PF01478"/>
    </source>
</evidence>
<dbReference type="PANTHER" id="PTHR30487">
    <property type="entry name" value="TYPE 4 PREPILIN-LIKE PROTEINS LEADER PEPTIDE-PROCESSING ENZYME"/>
    <property type="match status" value="1"/>
</dbReference>
<keyword evidence="2" id="KW-0812">Transmembrane</keyword>
<dbReference type="AlphaFoldDB" id="A0A7C5EQ88"/>
<protein>
    <submittedName>
        <fullName evidence="4">Prepilin peptidase</fullName>
    </submittedName>
</protein>
<dbReference type="InterPro" id="IPR000045">
    <property type="entry name" value="Prepilin_IV_endopep_pep"/>
</dbReference>
<gene>
    <name evidence="4" type="ORF">ENW48_08480</name>
</gene>
<comment type="similarity">
    <text evidence="1">Belongs to the peptidase A24 family.</text>
</comment>
<feature type="transmembrane region" description="Helical" evidence="2">
    <location>
        <begin position="60"/>
        <end position="82"/>
    </location>
</feature>
<reference evidence="4" key="1">
    <citation type="journal article" date="2020" name="mSystems">
        <title>Genome- and Community-Level Interaction Insights into Carbon Utilization and Element Cycling Functions of Hydrothermarchaeota in Hydrothermal Sediment.</title>
        <authorList>
            <person name="Zhou Z."/>
            <person name="Liu Y."/>
            <person name="Xu W."/>
            <person name="Pan J."/>
            <person name="Luo Z.H."/>
            <person name="Li M."/>
        </authorList>
    </citation>
    <scope>NUCLEOTIDE SEQUENCE [LARGE SCALE GENOMIC DNA]</scope>
    <source>
        <strain evidence="4">SpSt-853</strain>
    </source>
</reference>
<evidence type="ECO:0000256" key="1">
    <source>
        <dbReference type="ARBA" id="ARBA00005801"/>
    </source>
</evidence>
<sequence length="185" mass="20432">MTQTYHPVFVWITTHFNFLAPLILATWMAWGDVRQRRIPNYLTLGTALAGLGYQLATQGLAGLGQGFLGLGLGFFLMLPFYLKGGMGAGDVKALAALGAWLGPLETLYLFVYMGLAGLPLIIFHLWQKGTLGVRLRQFWAYLLNLFLLHSHPPGPKTTRVPNRSEGLPYAVAMALGMGLLFFRFS</sequence>
<feature type="domain" description="Prepilin type IV endopeptidase peptidase" evidence="3">
    <location>
        <begin position="22"/>
        <end position="121"/>
    </location>
</feature>
<dbReference type="InterPro" id="IPR050882">
    <property type="entry name" value="Prepilin_peptidase/N-MTase"/>
</dbReference>
<evidence type="ECO:0000256" key="2">
    <source>
        <dbReference type="SAM" id="Phobius"/>
    </source>
</evidence>
<organism evidence="4">
    <name type="scientific">Desulfobacca acetoxidans</name>
    <dbReference type="NCBI Taxonomy" id="60893"/>
    <lineage>
        <taxon>Bacteria</taxon>
        <taxon>Pseudomonadati</taxon>
        <taxon>Thermodesulfobacteriota</taxon>
        <taxon>Desulfobaccia</taxon>
        <taxon>Desulfobaccales</taxon>
        <taxon>Desulfobaccaceae</taxon>
        <taxon>Desulfobacca</taxon>
    </lineage>
</organism>
<dbReference type="EMBL" id="DTKJ01000058">
    <property type="protein sequence ID" value="HGZ12241.1"/>
    <property type="molecule type" value="Genomic_DNA"/>
</dbReference>
<keyword evidence="2" id="KW-1133">Transmembrane helix</keyword>
<dbReference type="GO" id="GO:0006465">
    <property type="term" value="P:signal peptide processing"/>
    <property type="evidence" value="ECO:0007669"/>
    <property type="project" value="TreeGrafter"/>
</dbReference>
<dbReference type="PANTHER" id="PTHR30487:SF0">
    <property type="entry name" value="PREPILIN LEADER PEPTIDASE_N-METHYLTRANSFERASE-RELATED"/>
    <property type="match status" value="1"/>
</dbReference>
<keyword evidence="2" id="KW-0472">Membrane</keyword>
<accession>A0A7C5EQ88</accession>